<dbReference type="AlphaFoldDB" id="A0A1E7FME4"/>
<reference evidence="2 3" key="1">
    <citation type="submission" date="2016-09" db="EMBL/GenBank/DDBJ databases">
        <title>Extensive genetic diversity and differential bi-allelic expression allows diatom success in the polar Southern Ocean.</title>
        <authorList>
            <consortium name="DOE Joint Genome Institute"/>
            <person name="Mock T."/>
            <person name="Otillar R.P."/>
            <person name="Strauss J."/>
            <person name="Dupont C."/>
            <person name="Frickenhaus S."/>
            <person name="Maumus F."/>
            <person name="Mcmullan M."/>
            <person name="Sanges R."/>
            <person name="Schmutz J."/>
            <person name="Toseland A."/>
            <person name="Valas R."/>
            <person name="Veluchamy A."/>
            <person name="Ward B.J."/>
            <person name="Allen A."/>
            <person name="Barry K."/>
            <person name="Falciatore A."/>
            <person name="Ferrante M."/>
            <person name="Fortunato A.E."/>
            <person name="Gloeckner G."/>
            <person name="Gruber A."/>
            <person name="Hipkin R."/>
            <person name="Janech M."/>
            <person name="Kroth P."/>
            <person name="Leese F."/>
            <person name="Lindquist E."/>
            <person name="Lyon B.R."/>
            <person name="Martin J."/>
            <person name="Mayer C."/>
            <person name="Parker M."/>
            <person name="Quesneville H."/>
            <person name="Raymond J."/>
            <person name="Uhlig C."/>
            <person name="Valentin K.U."/>
            <person name="Worden A.Z."/>
            <person name="Armbrust E.V."/>
            <person name="Bowler C."/>
            <person name="Green B."/>
            <person name="Moulton V."/>
            <person name="Van Oosterhout C."/>
            <person name="Grigoriev I."/>
        </authorList>
    </citation>
    <scope>NUCLEOTIDE SEQUENCE [LARGE SCALE GENOMIC DNA]</scope>
    <source>
        <strain evidence="2 3">CCMP1102</strain>
    </source>
</reference>
<feature type="region of interest" description="Disordered" evidence="1">
    <location>
        <begin position="203"/>
        <end position="261"/>
    </location>
</feature>
<gene>
    <name evidence="2" type="ORF">FRACYDRAFT_235389</name>
</gene>
<dbReference type="KEGG" id="fcy:FRACYDRAFT_235389"/>
<organism evidence="2 3">
    <name type="scientific">Fragilariopsis cylindrus CCMP1102</name>
    <dbReference type="NCBI Taxonomy" id="635003"/>
    <lineage>
        <taxon>Eukaryota</taxon>
        <taxon>Sar</taxon>
        <taxon>Stramenopiles</taxon>
        <taxon>Ochrophyta</taxon>
        <taxon>Bacillariophyta</taxon>
        <taxon>Bacillariophyceae</taxon>
        <taxon>Bacillariophycidae</taxon>
        <taxon>Bacillariales</taxon>
        <taxon>Bacillariaceae</taxon>
        <taxon>Fragilariopsis</taxon>
    </lineage>
</organism>
<feature type="compositionally biased region" description="Low complexity" evidence="1">
    <location>
        <begin position="94"/>
        <end position="121"/>
    </location>
</feature>
<sequence length="667" mass="70142">MVGIKGDLIARRRCWLRGAFLLLVMVLNGSSINASTSAYLRTKRMEDNRNLEHVGAVHSITAPPTPASNPAFSARYYYPEGVKNPYPPPPPETQVPQTNAPSYNPTTSAPTTSAPTAGVSTVAPTDSNMTESPSNTTVPSTESPTTESPTAAPTIPTAAPTFPCIGVTDFCTPKHSDAFQRSQCCEGLVCTLGKCELSVAPTASPTLAPTTESPTAAPTAVSSTEAPSSVSSTTVPETTAPTTVAVTTAPSSASSTTVPETSAPTTFAITAAPSSGSSTTVPETTTPTTVAITTAPSADVSSTDGPSEDGCCAGFGIDGGQICGTNQRCNTNQDRCEILAVCSGTWLSDSDDDVDDDVDDDAGCCGRFGGDIEACSTNPICNTNRDRCEIFTQCSGTWLPNSDDDVDDDEPIVDEPIIDEPIVDEPVVDDPIVDEPNVDEPIVDEPIVDEPIADEPIVDEPIVDEPIVDEPLPSGATVLSFQDVPGVCNGPTNGIGCASVDPDTETVGGNPNDIVNCFNIDLFDVSIPFQIESVRFWIGESAAVPTDLKINVFAGNAADGPMESVLLYTEEVFGYTFGENTADLSMDLMIFQEEFCVGISSTDANSGLRIQTDNKNEVNDGSYLKSPACGIEQFQSLTDVGLTNDFCIEALVSNIESRRRRRWNKVN</sequence>
<feature type="region of interest" description="Disordered" evidence="1">
    <location>
        <begin position="83"/>
        <end position="157"/>
    </location>
</feature>
<evidence type="ECO:0000313" key="2">
    <source>
        <dbReference type="EMBL" id="OEU19342.1"/>
    </source>
</evidence>
<dbReference type="EMBL" id="KV784355">
    <property type="protein sequence ID" value="OEU19342.1"/>
    <property type="molecule type" value="Genomic_DNA"/>
</dbReference>
<dbReference type="OrthoDB" id="10600422at2759"/>
<evidence type="ECO:0000313" key="3">
    <source>
        <dbReference type="Proteomes" id="UP000095751"/>
    </source>
</evidence>
<dbReference type="InParanoid" id="A0A1E7FME4"/>
<protein>
    <submittedName>
        <fullName evidence="2">Uncharacterized protein</fullName>
    </submittedName>
</protein>
<feature type="compositionally biased region" description="Low complexity" evidence="1">
    <location>
        <begin position="130"/>
        <end position="157"/>
    </location>
</feature>
<proteinExistence type="predicted"/>
<dbReference type="Proteomes" id="UP000095751">
    <property type="component" value="Unassembled WGS sequence"/>
</dbReference>
<keyword evidence="3" id="KW-1185">Reference proteome</keyword>
<evidence type="ECO:0000256" key="1">
    <source>
        <dbReference type="SAM" id="MobiDB-lite"/>
    </source>
</evidence>
<accession>A0A1E7FME4</accession>
<name>A0A1E7FME4_9STRA</name>